<feature type="domain" description="Peptidoglycan binding-like" evidence="1">
    <location>
        <begin position="147"/>
        <end position="203"/>
    </location>
</feature>
<protein>
    <submittedName>
        <fullName evidence="2">Putative N-acetylmuramoyl-L-alanine amidase</fullName>
    </submittedName>
</protein>
<dbReference type="PANTHER" id="PTHR41533">
    <property type="entry name" value="L,D-TRANSPEPTIDASE HI_1667-RELATED"/>
    <property type="match status" value="1"/>
</dbReference>
<dbReference type="Gene3D" id="1.10.101.10">
    <property type="entry name" value="PGBD-like superfamily/PGBD"/>
    <property type="match status" value="5"/>
</dbReference>
<name>A0A1Z4KLQ8_ANAVA</name>
<evidence type="ECO:0000313" key="2">
    <source>
        <dbReference type="EMBL" id="BAY69911.1"/>
    </source>
</evidence>
<dbReference type="PANTHER" id="PTHR41533:SF1">
    <property type="entry name" value="L,D-TRANSPEPTIDASE YCBB-RELATED"/>
    <property type="match status" value="1"/>
</dbReference>
<dbReference type="InterPro" id="IPR036366">
    <property type="entry name" value="PGBDSf"/>
</dbReference>
<sequence>MDTISYSHLASIYEASEYIEFIPIKVNLKFWQWPKFSSNATIRLLSVALSISILSVAGEALALQKVGSTGSEVAEIQRCLKRLGFFNGPVNGRFASITRSGVIGFQRANRLAADGVVGGGTQRALQRACRSATPGAISRGDLRLGSRGAAVSQLQQNLRRLRYFNGPNTGYFGSETQQAVIRFQRANRIGADGIVGNQTAQAIRNAATGSVGVESPVLSEGSTGQAVTRLQQRLRQLGYFSPNPTGNFRGITRDAVMAFQRKAGLPITGVVNQQTWNALGGVAQAPNRPGLSTPQVRDLQQRLRDLGYFNGNPTGSIGAMTRDAIVRFQRDYRLTADGIADVQILQAVSRVWEDRYANQPNRNLLTVGDRGNNVRAVQQRLTQLGFFTGSLDGYFDEYTRASVASFQQYYQLNPTGNVDSQTWQALNINGSPIAEISYNPGNNRYVVIVPISNGGTLNQVRRYVPRAYTSKSNLGTFVNAGTYSDRSSAEQMSRMLRSNGLDARVQYF</sequence>
<dbReference type="Pfam" id="PF01471">
    <property type="entry name" value="PG_binding_1"/>
    <property type="match status" value="5"/>
</dbReference>
<dbReference type="InterPro" id="IPR002477">
    <property type="entry name" value="Peptidoglycan-bd-like"/>
</dbReference>
<dbReference type="InterPro" id="IPR036365">
    <property type="entry name" value="PGBD-like_sf"/>
</dbReference>
<feature type="domain" description="Peptidoglycan binding-like" evidence="1">
    <location>
        <begin position="293"/>
        <end position="347"/>
    </location>
</feature>
<evidence type="ECO:0000313" key="3">
    <source>
        <dbReference type="Proteomes" id="UP000217507"/>
    </source>
</evidence>
<proteinExistence type="predicted"/>
<feature type="domain" description="Peptidoglycan binding-like" evidence="1">
    <location>
        <begin position="223"/>
        <end position="279"/>
    </location>
</feature>
<dbReference type="SUPFAM" id="SSF47090">
    <property type="entry name" value="PGBD-like"/>
    <property type="match status" value="5"/>
</dbReference>
<dbReference type="Proteomes" id="UP000217507">
    <property type="component" value="Chromosome"/>
</dbReference>
<dbReference type="AlphaFoldDB" id="A0A1Z4KLQ8"/>
<organism evidence="2 3">
    <name type="scientific">Trichormus variabilis NIES-23</name>
    <dbReference type="NCBI Taxonomy" id="1973479"/>
    <lineage>
        <taxon>Bacteria</taxon>
        <taxon>Bacillati</taxon>
        <taxon>Cyanobacteriota</taxon>
        <taxon>Cyanophyceae</taxon>
        <taxon>Nostocales</taxon>
        <taxon>Nostocaceae</taxon>
        <taxon>Trichormus</taxon>
    </lineage>
</organism>
<gene>
    <name evidence="2" type="ORF">NIES23_27110</name>
</gene>
<accession>A0A1Z4KLQ8</accession>
<evidence type="ECO:0000259" key="1">
    <source>
        <dbReference type="Pfam" id="PF01471"/>
    </source>
</evidence>
<feature type="domain" description="Peptidoglycan binding-like" evidence="1">
    <location>
        <begin position="69"/>
        <end position="125"/>
    </location>
</feature>
<feature type="domain" description="Peptidoglycan binding-like" evidence="1">
    <location>
        <begin position="370"/>
        <end position="426"/>
    </location>
</feature>
<reference evidence="2 3" key="1">
    <citation type="submission" date="2017-06" db="EMBL/GenBank/DDBJ databases">
        <title>Genome sequencing of cyanobaciteial culture collection at National Institute for Environmental Studies (NIES).</title>
        <authorList>
            <person name="Hirose Y."/>
            <person name="Shimura Y."/>
            <person name="Fujisawa T."/>
            <person name="Nakamura Y."/>
            <person name="Kawachi M."/>
        </authorList>
    </citation>
    <scope>NUCLEOTIDE SEQUENCE [LARGE SCALE GENOMIC DNA]</scope>
    <source>
        <strain evidence="2 3">NIES-23</strain>
    </source>
</reference>
<dbReference type="InterPro" id="IPR052905">
    <property type="entry name" value="LD-transpeptidase_YkuD-like"/>
</dbReference>
<dbReference type="EMBL" id="AP018216">
    <property type="protein sequence ID" value="BAY69911.1"/>
    <property type="molecule type" value="Genomic_DNA"/>
</dbReference>